<dbReference type="Proteomes" id="UP001602058">
    <property type="component" value="Unassembled WGS sequence"/>
</dbReference>
<dbReference type="PRINTS" id="PR00035">
    <property type="entry name" value="HTHGNTR"/>
</dbReference>
<feature type="region of interest" description="Disordered" evidence="4">
    <location>
        <begin position="1"/>
        <end position="20"/>
    </location>
</feature>
<dbReference type="PANTHER" id="PTHR43537:SF5">
    <property type="entry name" value="UXU OPERON TRANSCRIPTIONAL REGULATOR"/>
    <property type="match status" value="1"/>
</dbReference>
<dbReference type="Pfam" id="PF00392">
    <property type="entry name" value="GntR"/>
    <property type="match status" value="1"/>
</dbReference>
<dbReference type="CDD" id="cd07377">
    <property type="entry name" value="WHTH_GntR"/>
    <property type="match status" value="1"/>
</dbReference>
<evidence type="ECO:0000256" key="3">
    <source>
        <dbReference type="ARBA" id="ARBA00023163"/>
    </source>
</evidence>
<keyword evidence="2" id="KW-0238">DNA-binding</keyword>
<dbReference type="Pfam" id="PF07729">
    <property type="entry name" value="FCD"/>
    <property type="match status" value="1"/>
</dbReference>
<evidence type="ECO:0000313" key="7">
    <source>
        <dbReference type="Proteomes" id="UP001602058"/>
    </source>
</evidence>
<dbReference type="Gene3D" id="1.10.10.10">
    <property type="entry name" value="Winged helix-like DNA-binding domain superfamily/Winged helix DNA-binding domain"/>
    <property type="match status" value="1"/>
</dbReference>
<evidence type="ECO:0000259" key="5">
    <source>
        <dbReference type="PROSITE" id="PS50949"/>
    </source>
</evidence>
<dbReference type="SUPFAM" id="SSF46785">
    <property type="entry name" value="Winged helix' DNA-binding domain"/>
    <property type="match status" value="1"/>
</dbReference>
<evidence type="ECO:0000256" key="4">
    <source>
        <dbReference type="SAM" id="MobiDB-lite"/>
    </source>
</evidence>
<dbReference type="EMBL" id="JBIAWJ010000002">
    <property type="protein sequence ID" value="MFF4520911.1"/>
    <property type="molecule type" value="Genomic_DNA"/>
</dbReference>
<accession>A0ABW6UBW0</accession>
<keyword evidence="3" id="KW-0804">Transcription</keyword>
<dbReference type="SUPFAM" id="SSF48008">
    <property type="entry name" value="GntR ligand-binding domain-like"/>
    <property type="match status" value="1"/>
</dbReference>
<dbReference type="SMART" id="SM00895">
    <property type="entry name" value="FCD"/>
    <property type="match status" value="1"/>
</dbReference>
<name>A0ABW6UBW0_9ACTN</name>
<gene>
    <name evidence="6" type="ORF">ACFY1D_05565</name>
</gene>
<protein>
    <submittedName>
        <fullName evidence="6">FadR/GntR family transcriptional regulator</fullName>
    </submittedName>
</protein>
<proteinExistence type="predicted"/>
<dbReference type="PANTHER" id="PTHR43537">
    <property type="entry name" value="TRANSCRIPTIONAL REGULATOR, GNTR FAMILY"/>
    <property type="match status" value="1"/>
</dbReference>
<comment type="caution">
    <text evidence="6">The sequence shown here is derived from an EMBL/GenBank/DDBJ whole genome shotgun (WGS) entry which is preliminary data.</text>
</comment>
<dbReference type="Gene3D" id="1.20.120.530">
    <property type="entry name" value="GntR ligand-binding domain-like"/>
    <property type="match status" value="1"/>
</dbReference>
<evidence type="ECO:0000256" key="1">
    <source>
        <dbReference type="ARBA" id="ARBA00023015"/>
    </source>
</evidence>
<keyword evidence="7" id="KW-1185">Reference proteome</keyword>
<reference evidence="6 7" key="1">
    <citation type="submission" date="2024-10" db="EMBL/GenBank/DDBJ databases">
        <title>The Natural Products Discovery Center: Release of the First 8490 Sequenced Strains for Exploring Actinobacteria Biosynthetic Diversity.</title>
        <authorList>
            <person name="Kalkreuter E."/>
            <person name="Kautsar S.A."/>
            <person name="Yang D."/>
            <person name="Bader C.D."/>
            <person name="Teijaro C.N."/>
            <person name="Fluegel L."/>
            <person name="Davis C.M."/>
            <person name="Simpson J.R."/>
            <person name="Lauterbach L."/>
            <person name="Steele A.D."/>
            <person name="Gui C."/>
            <person name="Meng S."/>
            <person name="Li G."/>
            <person name="Viehrig K."/>
            <person name="Ye F."/>
            <person name="Su P."/>
            <person name="Kiefer A.F."/>
            <person name="Nichols A."/>
            <person name="Cepeda A.J."/>
            <person name="Yan W."/>
            <person name="Fan B."/>
            <person name="Jiang Y."/>
            <person name="Adhikari A."/>
            <person name="Zheng C.-J."/>
            <person name="Schuster L."/>
            <person name="Cowan T.M."/>
            <person name="Smanski M.J."/>
            <person name="Chevrette M.G."/>
            <person name="De Carvalho L.P.S."/>
            <person name="Shen B."/>
        </authorList>
    </citation>
    <scope>NUCLEOTIDE SEQUENCE [LARGE SCALE GENOMIC DNA]</scope>
    <source>
        <strain evidence="6 7">NPDC001390</strain>
    </source>
</reference>
<sequence length="254" mass="27765">MRDSPDAPVDDQTGEAAGMAGLARIEREEPQAPAVEVARRLLDHLLTSGRLRAGDRLPPERQLAETFGVGRSAVREALKSLSLLGLLEIRQGDGTYVRGATSDLLPQVLEWGLMLGDHTMDELLEARACVEVDLAELAALRRTDNDVTALEAHLARMAAEHDDPERYLEADLAFHRALAQASHNSALAGLQARLETLVAVWIRQNIRKPGEGRLGEHEAVLKAVRARNARAARAAMHAHMDSATRRLRARLGRG</sequence>
<dbReference type="InterPro" id="IPR000524">
    <property type="entry name" value="Tscrpt_reg_HTH_GntR"/>
</dbReference>
<dbReference type="RefSeq" id="WP_308432713.1">
    <property type="nucleotide sequence ID" value="NZ_BMVM01000001.1"/>
</dbReference>
<evidence type="ECO:0000313" key="6">
    <source>
        <dbReference type="EMBL" id="MFF4520911.1"/>
    </source>
</evidence>
<dbReference type="SMART" id="SM00345">
    <property type="entry name" value="HTH_GNTR"/>
    <property type="match status" value="1"/>
</dbReference>
<organism evidence="6 7">
    <name type="scientific">Streptomyces bluensis</name>
    <dbReference type="NCBI Taxonomy" id="33897"/>
    <lineage>
        <taxon>Bacteria</taxon>
        <taxon>Bacillati</taxon>
        <taxon>Actinomycetota</taxon>
        <taxon>Actinomycetes</taxon>
        <taxon>Kitasatosporales</taxon>
        <taxon>Streptomycetaceae</taxon>
        <taxon>Streptomyces</taxon>
    </lineage>
</organism>
<dbReference type="InterPro" id="IPR036388">
    <property type="entry name" value="WH-like_DNA-bd_sf"/>
</dbReference>
<dbReference type="InterPro" id="IPR011711">
    <property type="entry name" value="GntR_C"/>
</dbReference>
<dbReference type="InterPro" id="IPR036390">
    <property type="entry name" value="WH_DNA-bd_sf"/>
</dbReference>
<keyword evidence="1" id="KW-0805">Transcription regulation</keyword>
<dbReference type="PROSITE" id="PS50949">
    <property type="entry name" value="HTH_GNTR"/>
    <property type="match status" value="1"/>
</dbReference>
<dbReference type="InterPro" id="IPR008920">
    <property type="entry name" value="TF_FadR/GntR_C"/>
</dbReference>
<feature type="domain" description="HTH gntR-type" evidence="5">
    <location>
        <begin position="32"/>
        <end position="100"/>
    </location>
</feature>
<evidence type="ECO:0000256" key="2">
    <source>
        <dbReference type="ARBA" id="ARBA00023125"/>
    </source>
</evidence>